<dbReference type="EMBL" id="JAEQNB010000001">
    <property type="protein sequence ID" value="MBL0385910.1"/>
    <property type="molecule type" value="Genomic_DNA"/>
</dbReference>
<evidence type="ECO:0000259" key="1">
    <source>
        <dbReference type="PROSITE" id="PS50943"/>
    </source>
</evidence>
<accession>A0ABS1J6U8</accession>
<name>A0ABS1J6U8_9BACL</name>
<comment type="caution">
    <text evidence="2">The sequence shown here is derived from an EMBL/GenBank/DDBJ whole genome shotgun (WGS) entry which is preliminary data.</text>
</comment>
<dbReference type="SUPFAM" id="SSF47413">
    <property type="entry name" value="lambda repressor-like DNA-binding domains"/>
    <property type="match status" value="1"/>
</dbReference>
<reference evidence="2 3" key="1">
    <citation type="submission" date="2021-01" db="EMBL/GenBank/DDBJ databases">
        <title>Tumebacillus sp. strain ITR2 16S ribosomal RNA gene Genome sequencing and assembly.</title>
        <authorList>
            <person name="Kang M."/>
        </authorList>
    </citation>
    <scope>NUCLEOTIDE SEQUENCE [LARGE SCALE GENOMIC DNA]</scope>
    <source>
        <strain evidence="2 3">ITR2</strain>
    </source>
</reference>
<dbReference type="SUPFAM" id="SSF48452">
    <property type="entry name" value="TPR-like"/>
    <property type="match status" value="2"/>
</dbReference>
<dbReference type="CDD" id="cd00093">
    <property type="entry name" value="HTH_XRE"/>
    <property type="match status" value="1"/>
</dbReference>
<dbReference type="InterPro" id="IPR011990">
    <property type="entry name" value="TPR-like_helical_dom_sf"/>
</dbReference>
<gene>
    <name evidence="2" type="ORF">JJB07_04530</name>
</gene>
<dbReference type="PROSITE" id="PS50943">
    <property type="entry name" value="HTH_CROC1"/>
    <property type="match status" value="1"/>
</dbReference>
<sequence>MSTIEVTQSSEIGKVTLPRRITELMHEKGDAYTIRGFSQRLGISREYLRIMLTGERAISPAMTQKIVQGLGITVERLTQTDTVDLVQDLTTILGANKRTKPMLIRAYDLATRLVNVALGATERAVSLNNLGRVQFFQQQYDDAHATWLRALDFAKALYEQYHEKDLLHLITANLMLTYTIRNEYSHAEEILDLVDRSFPDNPNALGLASYTRMKLCLERRKFELAKTHAVQSLGHYKRANDLGRIGKAFINLAHCDYILANYEEAAVSLNSAISLAKNYDHTLVFAVKEYVKVLVKLREYEKAAQVIEQYDSLASEYPDLHGKLQILYTKIKDDPSYAERISNDSNRSLQVRYFACKCLVDFYTKKGDAETALMYYERARIFSNSKADFFEEEGF</sequence>
<keyword evidence="3" id="KW-1185">Reference proteome</keyword>
<dbReference type="RefSeq" id="WP_201631483.1">
    <property type="nucleotide sequence ID" value="NZ_JAEQNB010000001.1"/>
</dbReference>
<evidence type="ECO:0000313" key="3">
    <source>
        <dbReference type="Proteomes" id="UP000602284"/>
    </source>
</evidence>
<dbReference type="SMART" id="SM00028">
    <property type="entry name" value="TPR"/>
    <property type="match status" value="3"/>
</dbReference>
<protein>
    <recommendedName>
        <fullName evidence="1">HTH cro/C1-type domain-containing protein</fullName>
    </recommendedName>
</protein>
<organism evidence="2 3">
    <name type="scientific">Tumebacillus amylolyticus</name>
    <dbReference type="NCBI Taxonomy" id="2801339"/>
    <lineage>
        <taxon>Bacteria</taxon>
        <taxon>Bacillati</taxon>
        <taxon>Bacillota</taxon>
        <taxon>Bacilli</taxon>
        <taxon>Bacillales</taxon>
        <taxon>Alicyclobacillaceae</taxon>
        <taxon>Tumebacillus</taxon>
    </lineage>
</organism>
<dbReference type="InterPro" id="IPR001387">
    <property type="entry name" value="Cro/C1-type_HTH"/>
</dbReference>
<evidence type="ECO:0000313" key="2">
    <source>
        <dbReference type="EMBL" id="MBL0385910.1"/>
    </source>
</evidence>
<feature type="domain" description="HTH cro/C1-type" evidence="1">
    <location>
        <begin position="32"/>
        <end position="77"/>
    </location>
</feature>
<dbReference type="Gene3D" id="1.25.40.10">
    <property type="entry name" value="Tetratricopeptide repeat domain"/>
    <property type="match status" value="2"/>
</dbReference>
<dbReference type="Proteomes" id="UP000602284">
    <property type="component" value="Unassembled WGS sequence"/>
</dbReference>
<proteinExistence type="predicted"/>
<dbReference type="Gene3D" id="1.10.260.40">
    <property type="entry name" value="lambda repressor-like DNA-binding domains"/>
    <property type="match status" value="1"/>
</dbReference>
<dbReference type="InterPro" id="IPR019734">
    <property type="entry name" value="TPR_rpt"/>
</dbReference>
<dbReference type="InterPro" id="IPR010982">
    <property type="entry name" value="Lambda_DNA-bd_dom_sf"/>
</dbReference>
<dbReference type="SMART" id="SM00530">
    <property type="entry name" value="HTH_XRE"/>
    <property type="match status" value="1"/>
</dbReference>